<keyword evidence="3" id="KW-1185">Reference proteome</keyword>
<dbReference type="Proteomes" id="UP000011115">
    <property type="component" value="Unassembled WGS sequence"/>
</dbReference>
<dbReference type="PaxDb" id="4113-PGSC0003DMT400095417"/>
<dbReference type="InParanoid" id="M1DW95"/>
<dbReference type="AlphaFoldDB" id="M1DW95"/>
<evidence type="ECO:0000256" key="1">
    <source>
        <dbReference type="SAM" id="Coils"/>
    </source>
</evidence>
<feature type="coiled-coil region" evidence="1">
    <location>
        <begin position="5"/>
        <end position="32"/>
    </location>
</feature>
<accession>M1DW95</accession>
<sequence length="128" mass="14632">MKTQEKIIEKRIEKIEKELEKVRKETKKMEYTNQMYGLLNDEEMPNSRHLEDLNDLCYVINKNLKLINDGIKAKTHEKVSTSNAPQPIAGPMDFGGTNFDMSWVPLLARVDAPVLFEIPLLVSSTVPS</sequence>
<protein>
    <submittedName>
        <fullName evidence="2">Type I MADS box transcription factor</fullName>
    </submittedName>
</protein>
<keyword evidence="1" id="KW-0175">Coiled coil</keyword>
<dbReference type="OMA" id="DEEMPNS"/>
<dbReference type="HOGENOM" id="CLU_2150328_0_0_1"/>
<organism evidence="2 3">
    <name type="scientific">Solanum tuberosum</name>
    <name type="common">Potato</name>
    <dbReference type="NCBI Taxonomy" id="4113"/>
    <lineage>
        <taxon>Eukaryota</taxon>
        <taxon>Viridiplantae</taxon>
        <taxon>Streptophyta</taxon>
        <taxon>Embryophyta</taxon>
        <taxon>Tracheophyta</taxon>
        <taxon>Spermatophyta</taxon>
        <taxon>Magnoliopsida</taxon>
        <taxon>eudicotyledons</taxon>
        <taxon>Gunneridae</taxon>
        <taxon>Pentapetalae</taxon>
        <taxon>asterids</taxon>
        <taxon>lamiids</taxon>
        <taxon>Solanales</taxon>
        <taxon>Solanaceae</taxon>
        <taxon>Solanoideae</taxon>
        <taxon>Solaneae</taxon>
        <taxon>Solanum</taxon>
    </lineage>
</organism>
<dbReference type="Gramene" id="PGSC0003DMT400095417">
    <property type="protein sequence ID" value="PGSC0003DMT400095417"/>
    <property type="gene ID" value="PGSC0003DMG400044988"/>
</dbReference>
<proteinExistence type="predicted"/>
<evidence type="ECO:0000313" key="2">
    <source>
        <dbReference type="EnsemblPlants" id="PGSC0003DMT400095417"/>
    </source>
</evidence>
<evidence type="ECO:0000313" key="3">
    <source>
        <dbReference type="Proteomes" id="UP000011115"/>
    </source>
</evidence>
<dbReference type="EnsemblPlants" id="PGSC0003DMT400095417">
    <property type="protein sequence ID" value="PGSC0003DMT400095417"/>
    <property type="gene ID" value="PGSC0003DMG400044988"/>
</dbReference>
<reference evidence="3" key="1">
    <citation type="journal article" date="2011" name="Nature">
        <title>Genome sequence and analysis of the tuber crop potato.</title>
        <authorList>
            <consortium name="The Potato Genome Sequencing Consortium"/>
        </authorList>
    </citation>
    <scope>NUCLEOTIDE SEQUENCE [LARGE SCALE GENOMIC DNA]</scope>
    <source>
        <strain evidence="3">cv. DM1-3 516 R44</strain>
    </source>
</reference>
<name>M1DW95_SOLTU</name>
<reference evidence="2" key="2">
    <citation type="submission" date="2015-06" db="UniProtKB">
        <authorList>
            <consortium name="EnsemblPlants"/>
        </authorList>
    </citation>
    <scope>IDENTIFICATION</scope>
    <source>
        <strain evidence="2">DM1-3 516 R44</strain>
    </source>
</reference>